<accession>A0A0C3JBP4</accession>
<dbReference type="InParanoid" id="A0A0C3JBP4"/>
<dbReference type="AlphaFoldDB" id="A0A0C3JBP4"/>
<protein>
    <submittedName>
        <fullName evidence="1">Uncharacterized protein</fullName>
    </submittedName>
</protein>
<reference evidence="2" key="2">
    <citation type="submission" date="2015-01" db="EMBL/GenBank/DDBJ databases">
        <title>Evolutionary Origins and Diversification of the Mycorrhizal Mutualists.</title>
        <authorList>
            <consortium name="DOE Joint Genome Institute"/>
            <consortium name="Mycorrhizal Genomics Consortium"/>
            <person name="Kohler A."/>
            <person name="Kuo A."/>
            <person name="Nagy L.G."/>
            <person name="Floudas D."/>
            <person name="Copeland A."/>
            <person name="Barry K.W."/>
            <person name="Cichocki N."/>
            <person name="Veneault-Fourrey C."/>
            <person name="LaButti K."/>
            <person name="Lindquist E.A."/>
            <person name="Lipzen A."/>
            <person name="Lundell T."/>
            <person name="Morin E."/>
            <person name="Murat C."/>
            <person name="Riley R."/>
            <person name="Ohm R."/>
            <person name="Sun H."/>
            <person name="Tunlid A."/>
            <person name="Henrissat B."/>
            <person name="Grigoriev I.V."/>
            <person name="Hibbett D.S."/>
            <person name="Martin F."/>
        </authorList>
    </citation>
    <scope>NUCLEOTIDE SEQUENCE [LARGE SCALE GENOMIC DNA]</scope>
    <source>
        <strain evidence="2">Marx 270</strain>
    </source>
</reference>
<evidence type="ECO:0000313" key="2">
    <source>
        <dbReference type="Proteomes" id="UP000054217"/>
    </source>
</evidence>
<dbReference type="HOGENOM" id="CLU_1723122_0_0_1"/>
<evidence type="ECO:0000313" key="1">
    <source>
        <dbReference type="EMBL" id="KIN95101.1"/>
    </source>
</evidence>
<sequence>MFLGEDKLSLTRLFHLMAEFSQNQCFWRPLWVIVSAGMVYKEKSSYCKKGKLWSKVDEVSMELDMNGWIKERVIIAVIRDTWPSGEFDPSGNCLHSSKSIIDLLNYFPVWEWASAQVPVLQYKVEQDLDQLHHLNQEWHEDSVAAVPEDSEA</sequence>
<proteinExistence type="predicted"/>
<name>A0A0C3JBP4_PISTI</name>
<gene>
    <name evidence="1" type="ORF">M404DRAFT_11186</name>
</gene>
<organism evidence="1 2">
    <name type="scientific">Pisolithus tinctorius Marx 270</name>
    <dbReference type="NCBI Taxonomy" id="870435"/>
    <lineage>
        <taxon>Eukaryota</taxon>
        <taxon>Fungi</taxon>
        <taxon>Dikarya</taxon>
        <taxon>Basidiomycota</taxon>
        <taxon>Agaricomycotina</taxon>
        <taxon>Agaricomycetes</taxon>
        <taxon>Agaricomycetidae</taxon>
        <taxon>Boletales</taxon>
        <taxon>Sclerodermatineae</taxon>
        <taxon>Pisolithaceae</taxon>
        <taxon>Pisolithus</taxon>
    </lineage>
</organism>
<dbReference type="Proteomes" id="UP000054217">
    <property type="component" value="Unassembled WGS sequence"/>
</dbReference>
<reference evidence="1 2" key="1">
    <citation type="submission" date="2014-04" db="EMBL/GenBank/DDBJ databases">
        <authorList>
            <consortium name="DOE Joint Genome Institute"/>
            <person name="Kuo A."/>
            <person name="Kohler A."/>
            <person name="Costa M.D."/>
            <person name="Nagy L.G."/>
            <person name="Floudas D."/>
            <person name="Copeland A."/>
            <person name="Barry K.W."/>
            <person name="Cichocki N."/>
            <person name="Veneault-Fourrey C."/>
            <person name="LaButti K."/>
            <person name="Lindquist E.A."/>
            <person name="Lipzen A."/>
            <person name="Lundell T."/>
            <person name="Morin E."/>
            <person name="Murat C."/>
            <person name="Sun H."/>
            <person name="Tunlid A."/>
            <person name="Henrissat B."/>
            <person name="Grigoriev I.V."/>
            <person name="Hibbett D.S."/>
            <person name="Martin F."/>
            <person name="Nordberg H.P."/>
            <person name="Cantor M.N."/>
            <person name="Hua S.X."/>
        </authorList>
    </citation>
    <scope>NUCLEOTIDE SEQUENCE [LARGE SCALE GENOMIC DNA]</scope>
    <source>
        <strain evidence="1 2">Marx 270</strain>
    </source>
</reference>
<dbReference type="EMBL" id="KN832076">
    <property type="protein sequence ID" value="KIN95101.1"/>
    <property type="molecule type" value="Genomic_DNA"/>
</dbReference>
<keyword evidence="2" id="KW-1185">Reference proteome</keyword>